<evidence type="ECO:0000256" key="5">
    <source>
        <dbReference type="ARBA" id="ARBA00022839"/>
    </source>
</evidence>
<dbReference type="PANTHER" id="PTHR34137:SF1">
    <property type="entry name" value="EXODEOXYRIBONUCLEASE 7 SMALL SUBUNIT"/>
    <property type="match status" value="1"/>
</dbReference>
<dbReference type="Pfam" id="PF02609">
    <property type="entry name" value="Exonuc_VII_S"/>
    <property type="match status" value="1"/>
</dbReference>
<dbReference type="EMBL" id="AZEC01000005">
    <property type="protein sequence ID" value="KRL12931.1"/>
    <property type="molecule type" value="Genomic_DNA"/>
</dbReference>
<evidence type="ECO:0000256" key="7">
    <source>
        <dbReference type="SAM" id="MobiDB-lite"/>
    </source>
</evidence>
<evidence type="ECO:0000313" key="8">
    <source>
        <dbReference type="EMBL" id="KRL12931.1"/>
    </source>
</evidence>
<comment type="function">
    <text evidence="6">Bidirectionally degrades single-stranded DNA into large acid-insoluble oligonucleotides, which are then degraded further into small acid-soluble oligonucleotides.</text>
</comment>
<evidence type="ECO:0000256" key="3">
    <source>
        <dbReference type="ARBA" id="ARBA00022722"/>
    </source>
</evidence>
<keyword evidence="5 6" id="KW-0269">Exonuclease</keyword>
<dbReference type="SUPFAM" id="SSF116842">
    <property type="entry name" value="XseB-like"/>
    <property type="match status" value="1"/>
</dbReference>
<dbReference type="PIRSF" id="PIRSF006488">
    <property type="entry name" value="Exonuc_VII_S"/>
    <property type="match status" value="1"/>
</dbReference>
<keyword evidence="9" id="KW-1185">Reference proteome</keyword>
<comment type="subunit">
    <text evidence="6">Heterooligomer composed of large and small subunits.</text>
</comment>
<dbReference type="Proteomes" id="UP000051330">
    <property type="component" value="Unassembled WGS sequence"/>
</dbReference>
<keyword evidence="4 6" id="KW-0378">Hydrolase</keyword>
<dbReference type="STRING" id="1423792.FD09_GL002471"/>
<dbReference type="AlphaFoldDB" id="A0A0R1N7J2"/>
<dbReference type="OrthoDB" id="9798666at2"/>
<dbReference type="GO" id="GO:0005829">
    <property type="term" value="C:cytosol"/>
    <property type="evidence" value="ECO:0007669"/>
    <property type="project" value="TreeGrafter"/>
</dbReference>
<comment type="subcellular location">
    <subcellularLocation>
        <location evidence="6">Cytoplasm</location>
    </subcellularLocation>
</comment>
<dbReference type="PANTHER" id="PTHR34137">
    <property type="entry name" value="EXODEOXYRIBONUCLEASE 7 SMALL SUBUNIT"/>
    <property type="match status" value="1"/>
</dbReference>
<evidence type="ECO:0000256" key="6">
    <source>
        <dbReference type="HAMAP-Rule" id="MF_00337"/>
    </source>
</evidence>
<dbReference type="NCBIfam" id="NF002138">
    <property type="entry name" value="PRK00977.1-2"/>
    <property type="match status" value="1"/>
</dbReference>
<keyword evidence="3 6" id="KW-0540">Nuclease</keyword>
<dbReference type="GO" id="GO:0006308">
    <property type="term" value="P:DNA catabolic process"/>
    <property type="evidence" value="ECO:0007669"/>
    <property type="project" value="UniProtKB-UniRule"/>
</dbReference>
<organism evidence="8 9">
    <name type="scientific">Schleiferilactobacillus perolens DSM 12744</name>
    <dbReference type="NCBI Taxonomy" id="1423792"/>
    <lineage>
        <taxon>Bacteria</taxon>
        <taxon>Bacillati</taxon>
        <taxon>Bacillota</taxon>
        <taxon>Bacilli</taxon>
        <taxon>Lactobacillales</taxon>
        <taxon>Lactobacillaceae</taxon>
        <taxon>Schleiferilactobacillus</taxon>
    </lineage>
</organism>
<protein>
    <recommendedName>
        <fullName evidence="6">Exodeoxyribonuclease 7 small subunit</fullName>
        <ecNumber evidence="6">3.1.11.6</ecNumber>
    </recommendedName>
    <alternativeName>
        <fullName evidence="6">Exodeoxyribonuclease VII small subunit</fullName>
        <shortName evidence="6">Exonuclease VII small subunit</shortName>
    </alternativeName>
</protein>
<accession>A0A0R1N7J2</accession>
<gene>
    <name evidence="6" type="primary">xseB</name>
    <name evidence="8" type="ORF">FD09_GL002471</name>
</gene>
<dbReference type="InterPro" id="IPR003761">
    <property type="entry name" value="Exonuc_VII_S"/>
</dbReference>
<evidence type="ECO:0000256" key="4">
    <source>
        <dbReference type="ARBA" id="ARBA00022801"/>
    </source>
</evidence>
<comment type="caution">
    <text evidence="8">The sequence shown here is derived from an EMBL/GenBank/DDBJ whole genome shotgun (WGS) entry which is preliminary data.</text>
</comment>
<comment type="catalytic activity">
    <reaction evidence="6">
        <text>Exonucleolytic cleavage in either 5'- to 3'- or 3'- to 5'-direction to yield nucleoside 5'-phosphates.</text>
        <dbReference type="EC" id="3.1.11.6"/>
    </reaction>
</comment>
<keyword evidence="2 6" id="KW-0963">Cytoplasm</keyword>
<comment type="similarity">
    <text evidence="1 6">Belongs to the XseB family.</text>
</comment>
<dbReference type="Gene3D" id="1.10.287.1040">
    <property type="entry name" value="Exonuclease VII, small subunit"/>
    <property type="match status" value="1"/>
</dbReference>
<dbReference type="InterPro" id="IPR037004">
    <property type="entry name" value="Exonuc_VII_ssu_sf"/>
</dbReference>
<dbReference type="HAMAP" id="MF_00337">
    <property type="entry name" value="Exonuc_7_S"/>
    <property type="match status" value="1"/>
</dbReference>
<sequence>MVTKKKPTFEENMNELTTIVNKLEGGDVPLEEALAEFEKGIKLSRTLEKTLTQAEQSMAKIVTADGSEQPLSPKESADEDKASDVDSDQ</sequence>
<evidence type="ECO:0000313" key="9">
    <source>
        <dbReference type="Proteomes" id="UP000051330"/>
    </source>
</evidence>
<dbReference type="GO" id="GO:0008855">
    <property type="term" value="F:exodeoxyribonuclease VII activity"/>
    <property type="evidence" value="ECO:0007669"/>
    <property type="project" value="UniProtKB-UniRule"/>
</dbReference>
<reference evidence="8 9" key="1">
    <citation type="journal article" date="2015" name="Genome Announc.">
        <title>Expanding the biotechnology potential of lactobacilli through comparative genomics of 213 strains and associated genera.</title>
        <authorList>
            <person name="Sun Z."/>
            <person name="Harris H.M."/>
            <person name="McCann A."/>
            <person name="Guo C."/>
            <person name="Argimon S."/>
            <person name="Zhang W."/>
            <person name="Yang X."/>
            <person name="Jeffery I.B."/>
            <person name="Cooney J.C."/>
            <person name="Kagawa T.F."/>
            <person name="Liu W."/>
            <person name="Song Y."/>
            <person name="Salvetti E."/>
            <person name="Wrobel A."/>
            <person name="Rasinkangas P."/>
            <person name="Parkhill J."/>
            <person name="Rea M.C."/>
            <person name="O'Sullivan O."/>
            <person name="Ritari J."/>
            <person name="Douillard F.P."/>
            <person name="Paul Ross R."/>
            <person name="Yang R."/>
            <person name="Briner A.E."/>
            <person name="Felis G.E."/>
            <person name="de Vos W.M."/>
            <person name="Barrangou R."/>
            <person name="Klaenhammer T.R."/>
            <person name="Caufield P.W."/>
            <person name="Cui Y."/>
            <person name="Zhang H."/>
            <person name="O'Toole P.W."/>
        </authorList>
    </citation>
    <scope>NUCLEOTIDE SEQUENCE [LARGE SCALE GENOMIC DNA]</scope>
    <source>
        <strain evidence="8 9">DSM 12744</strain>
    </source>
</reference>
<evidence type="ECO:0000256" key="2">
    <source>
        <dbReference type="ARBA" id="ARBA00022490"/>
    </source>
</evidence>
<feature type="compositionally biased region" description="Basic and acidic residues" evidence="7">
    <location>
        <begin position="75"/>
        <end position="89"/>
    </location>
</feature>
<dbReference type="EC" id="3.1.11.6" evidence="6"/>
<proteinExistence type="inferred from homology"/>
<dbReference type="GO" id="GO:0009318">
    <property type="term" value="C:exodeoxyribonuclease VII complex"/>
    <property type="evidence" value="ECO:0007669"/>
    <property type="project" value="UniProtKB-UniRule"/>
</dbReference>
<feature type="region of interest" description="Disordered" evidence="7">
    <location>
        <begin position="58"/>
        <end position="89"/>
    </location>
</feature>
<evidence type="ECO:0000256" key="1">
    <source>
        <dbReference type="ARBA" id="ARBA00009998"/>
    </source>
</evidence>
<dbReference type="NCBIfam" id="TIGR01280">
    <property type="entry name" value="xseB"/>
    <property type="match status" value="1"/>
</dbReference>
<dbReference type="RefSeq" id="WP_057819793.1">
    <property type="nucleotide sequence ID" value="NZ_AZEC01000005.1"/>
</dbReference>
<name>A0A0R1N7J2_9LACO</name>